<gene>
    <name evidence="1" type="ORF">J9260_00260</name>
</gene>
<dbReference type="Proteomes" id="UP000672009">
    <property type="component" value="Chromosome"/>
</dbReference>
<evidence type="ECO:0000313" key="1">
    <source>
        <dbReference type="EMBL" id="QTR53561.1"/>
    </source>
</evidence>
<organism evidence="1 2">
    <name type="scientific">Thiothrix unzii</name>
    <dbReference type="NCBI Taxonomy" id="111769"/>
    <lineage>
        <taxon>Bacteria</taxon>
        <taxon>Pseudomonadati</taxon>
        <taxon>Pseudomonadota</taxon>
        <taxon>Gammaproteobacteria</taxon>
        <taxon>Thiotrichales</taxon>
        <taxon>Thiotrichaceae</taxon>
        <taxon>Thiothrix</taxon>
    </lineage>
</organism>
<dbReference type="RefSeq" id="WP_210219077.1">
    <property type="nucleotide sequence ID" value="NZ_CP072793.1"/>
</dbReference>
<proteinExistence type="predicted"/>
<dbReference type="InterPro" id="IPR011990">
    <property type="entry name" value="TPR-like_helical_dom_sf"/>
</dbReference>
<dbReference type="KEGG" id="tun:J9260_00260"/>
<dbReference type="AlphaFoldDB" id="A0A975F8U8"/>
<dbReference type="EMBL" id="CP072793">
    <property type="protein sequence ID" value="QTR53561.1"/>
    <property type="molecule type" value="Genomic_DNA"/>
</dbReference>
<keyword evidence="2" id="KW-1185">Reference proteome</keyword>
<protein>
    <recommendedName>
        <fullName evidence="3">Tetratricopeptide repeat protein</fullName>
    </recommendedName>
</protein>
<dbReference type="SUPFAM" id="SSF48452">
    <property type="entry name" value="TPR-like"/>
    <property type="match status" value="1"/>
</dbReference>
<sequence>MNILRWLMKHPIMLAWLLAITAILLNFGLGGNKAGTAHKEVAQVDAAHQAAPAAAADHGQAPAAATQAAAPQQAVVATETAPVAAAAAPVATEAAAPVTTATAPEAAPAVTAAAPVATVEVPSAPAAAAVVTPEAATAPVADANSEADLLRAAREAYWSNEFDNAAGFYTSLLKQTPDSLQYKGELANVFWKQGNSQQAAALFAELAPQLQAQGRSTEANNMRLYVEMVDPALAKTIK</sequence>
<evidence type="ECO:0000313" key="2">
    <source>
        <dbReference type="Proteomes" id="UP000672009"/>
    </source>
</evidence>
<evidence type="ECO:0008006" key="3">
    <source>
        <dbReference type="Google" id="ProtNLM"/>
    </source>
</evidence>
<accession>A0A975F8U8</accession>
<name>A0A975F8U8_9GAMM</name>
<reference evidence="1" key="1">
    <citation type="submission" date="2021-04" db="EMBL/GenBank/DDBJ databases">
        <title>Genomics, taxonomy and metabolism of representatives of sulfur bacteria of the genus Thiothrix: Thiothrix fructosivorans QT, Thiothrix unzii A1T and three new species, Thiothrix subterranea sp. nov., Thiothrix litoralis sp. nov. and 'Candidatus Thiothrix anitrata' sp. nov.</title>
        <authorList>
            <person name="Ravin N.V."/>
            <person name="Smolyakov D."/>
            <person name="Rudenko T.S."/>
            <person name="Mardanov A.V."/>
            <person name="Beletsky A.V."/>
            <person name="Markov N.D."/>
            <person name="Fomenkov A.I."/>
            <person name="Roberts R.J."/>
            <person name="Karnachuk O.V."/>
            <person name="Novikov A."/>
            <person name="Grabovich M.Y."/>
        </authorList>
    </citation>
    <scope>NUCLEOTIDE SEQUENCE</scope>
    <source>
        <strain evidence="1">A1</strain>
    </source>
</reference>